<evidence type="ECO:0000313" key="1">
    <source>
        <dbReference type="EMBL" id="TNV71804.1"/>
    </source>
</evidence>
<evidence type="ECO:0000313" key="2">
    <source>
        <dbReference type="Proteomes" id="UP000785679"/>
    </source>
</evidence>
<reference evidence="1" key="1">
    <citation type="submission" date="2019-06" db="EMBL/GenBank/DDBJ databases">
        <authorList>
            <person name="Zheng W."/>
        </authorList>
    </citation>
    <scope>NUCLEOTIDE SEQUENCE</scope>
    <source>
        <strain evidence="1">QDHG01</strain>
    </source>
</reference>
<dbReference type="EMBL" id="RRYP01027232">
    <property type="protein sequence ID" value="TNV71804.1"/>
    <property type="molecule type" value="Genomic_DNA"/>
</dbReference>
<accession>A0A8J8NBT7</accession>
<organism evidence="1 2">
    <name type="scientific">Halteria grandinella</name>
    <dbReference type="NCBI Taxonomy" id="5974"/>
    <lineage>
        <taxon>Eukaryota</taxon>
        <taxon>Sar</taxon>
        <taxon>Alveolata</taxon>
        <taxon>Ciliophora</taxon>
        <taxon>Intramacronucleata</taxon>
        <taxon>Spirotrichea</taxon>
        <taxon>Stichotrichia</taxon>
        <taxon>Sporadotrichida</taxon>
        <taxon>Halteriidae</taxon>
        <taxon>Halteria</taxon>
    </lineage>
</organism>
<name>A0A8J8NBT7_HALGN</name>
<gene>
    <name evidence="1" type="ORF">FGO68_gene3</name>
</gene>
<sequence>MKEGPLLCLVKVLTFNKTQQQPQQPLPRGGAGVAPPINLDALPEFSYQPNTDRRILPMSVKDVIVQQINQGFVKKSAIMTRFIFAGSTDRQYNSDLARVNEACEAFKSTISPQIDFVDVQFKEMNKEGTKYYAKTVRTIKYIR</sequence>
<dbReference type="Proteomes" id="UP000785679">
    <property type="component" value="Unassembled WGS sequence"/>
</dbReference>
<proteinExistence type="predicted"/>
<comment type="caution">
    <text evidence="1">The sequence shown here is derived from an EMBL/GenBank/DDBJ whole genome shotgun (WGS) entry which is preliminary data.</text>
</comment>
<keyword evidence="2" id="KW-1185">Reference proteome</keyword>
<dbReference type="AlphaFoldDB" id="A0A8J8NBT7"/>
<protein>
    <submittedName>
        <fullName evidence="1">Uncharacterized protein</fullName>
    </submittedName>
</protein>